<proteinExistence type="predicted"/>
<comment type="caution">
    <text evidence="1">The sequence shown here is derived from an EMBL/GenBank/DDBJ whole genome shotgun (WGS) entry which is preliminary data.</text>
</comment>
<protein>
    <submittedName>
        <fullName evidence="1">Uncharacterized protein</fullName>
    </submittedName>
</protein>
<accession>A0A916P7J7</accession>
<dbReference type="Proteomes" id="UP000039021">
    <property type="component" value="Unassembled WGS sequence"/>
</dbReference>
<dbReference type="EMBL" id="CSBK01000557">
    <property type="protein sequence ID" value="COX55654.1"/>
    <property type="molecule type" value="Genomic_DNA"/>
</dbReference>
<evidence type="ECO:0000313" key="1">
    <source>
        <dbReference type="EMBL" id="COX55654.1"/>
    </source>
</evidence>
<evidence type="ECO:0000313" key="2">
    <source>
        <dbReference type="Proteomes" id="UP000039021"/>
    </source>
</evidence>
<sequence length="77" mass="8132">MPPVISTVPAAHASGMVSTTLPTWRAWLKNRYASRACRTSHDLTGSRCSASVLNNSTNSASICAIRCGPASIKSKAR</sequence>
<reference evidence="2" key="1">
    <citation type="submission" date="2015-03" db="EMBL/GenBank/DDBJ databases">
        <authorList>
            <consortium name="Pathogen Informatics"/>
        </authorList>
    </citation>
    <scope>NUCLEOTIDE SEQUENCE [LARGE SCALE GENOMIC DNA]</scope>
    <source>
        <strain evidence="2">N09902308</strain>
    </source>
</reference>
<gene>
    <name evidence="1" type="ORF">ERS007739_01452</name>
</gene>
<dbReference type="AlphaFoldDB" id="A0A916P7J7"/>
<organism evidence="1 2">
    <name type="scientific">Mycobacterium tuberculosis</name>
    <dbReference type="NCBI Taxonomy" id="1773"/>
    <lineage>
        <taxon>Bacteria</taxon>
        <taxon>Bacillati</taxon>
        <taxon>Actinomycetota</taxon>
        <taxon>Actinomycetes</taxon>
        <taxon>Mycobacteriales</taxon>
        <taxon>Mycobacteriaceae</taxon>
        <taxon>Mycobacterium</taxon>
        <taxon>Mycobacterium tuberculosis complex</taxon>
    </lineage>
</organism>
<name>A0A916P7J7_MYCTX</name>